<proteinExistence type="predicted"/>
<dbReference type="Proteomes" id="UP000685013">
    <property type="component" value="Chromosome 19"/>
</dbReference>
<protein>
    <submittedName>
        <fullName evidence="1">Uncharacterized protein</fullName>
    </submittedName>
</protein>
<evidence type="ECO:0000313" key="1">
    <source>
        <dbReference type="EMBL" id="KAG6572188.1"/>
    </source>
</evidence>
<comment type="caution">
    <text evidence="1">The sequence shown here is derived from an EMBL/GenBank/DDBJ whole genome shotgun (WGS) entry which is preliminary data.</text>
</comment>
<organism evidence="1 2">
    <name type="scientific">Cucurbita argyrosperma subsp. sororia</name>
    <dbReference type="NCBI Taxonomy" id="37648"/>
    <lineage>
        <taxon>Eukaryota</taxon>
        <taxon>Viridiplantae</taxon>
        <taxon>Streptophyta</taxon>
        <taxon>Embryophyta</taxon>
        <taxon>Tracheophyta</taxon>
        <taxon>Spermatophyta</taxon>
        <taxon>Magnoliopsida</taxon>
        <taxon>eudicotyledons</taxon>
        <taxon>Gunneridae</taxon>
        <taxon>Pentapetalae</taxon>
        <taxon>rosids</taxon>
        <taxon>fabids</taxon>
        <taxon>Cucurbitales</taxon>
        <taxon>Cucurbitaceae</taxon>
        <taxon>Cucurbiteae</taxon>
        <taxon>Cucurbita</taxon>
    </lineage>
</organism>
<feature type="non-terminal residue" evidence="1">
    <location>
        <position position="1"/>
    </location>
</feature>
<accession>A0AAV6LZC4</accession>
<keyword evidence="2" id="KW-1185">Reference proteome</keyword>
<evidence type="ECO:0000313" key="2">
    <source>
        <dbReference type="Proteomes" id="UP000685013"/>
    </source>
</evidence>
<reference evidence="1 2" key="1">
    <citation type="journal article" date="2021" name="Hortic Res">
        <title>The domestication of Cucurbita argyrosperma as revealed by the genome of its wild relative.</title>
        <authorList>
            <person name="Barrera-Redondo J."/>
            <person name="Sanchez-de la Vega G."/>
            <person name="Aguirre-Liguori J.A."/>
            <person name="Castellanos-Morales G."/>
            <person name="Gutierrez-Guerrero Y.T."/>
            <person name="Aguirre-Dugua X."/>
            <person name="Aguirre-Planter E."/>
            <person name="Tenaillon M.I."/>
            <person name="Lira-Saade R."/>
            <person name="Eguiarte L.E."/>
        </authorList>
    </citation>
    <scope>NUCLEOTIDE SEQUENCE [LARGE SCALE GENOMIC DNA]</scope>
    <source>
        <strain evidence="1">JBR-2021</strain>
    </source>
</reference>
<gene>
    <name evidence="1" type="ORF">SDJN03_28916</name>
</gene>
<sequence>MQGGCYMISFSFQKYRIIRSRTHKTANIVQFNSDMIISRFNMSFAGATLSLPMENYTNHHNQKIGPHSKLHRRRRRVPVTMDPSVSLEYVAVADFHSSSIAAKRLGVCRRTK</sequence>
<name>A0AAV6LZC4_9ROSI</name>
<dbReference type="EMBL" id="JAGKQH010000019">
    <property type="protein sequence ID" value="KAG6572188.1"/>
    <property type="molecule type" value="Genomic_DNA"/>
</dbReference>
<dbReference type="AlphaFoldDB" id="A0AAV6LZC4"/>